<evidence type="ECO:0000313" key="2">
    <source>
        <dbReference type="EMBL" id="KAF8868390.1"/>
    </source>
</evidence>
<keyword evidence="3" id="KW-1185">Reference proteome</keyword>
<comment type="caution">
    <text evidence="2">The sequence shown here is derived from an EMBL/GenBank/DDBJ whole genome shotgun (WGS) entry which is preliminary data.</text>
</comment>
<dbReference type="OrthoDB" id="10261556at2759"/>
<gene>
    <name evidence="2" type="ORF">CPB84DRAFT_1696443</name>
</gene>
<dbReference type="Proteomes" id="UP000724874">
    <property type="component" value="Unassembled WGS sequence"/>
</dbReference>
<dbReference type="InterPro" id="IPR011545">
    <property type="entry name" value="DEAD/DEAH_box_helicase_dom"/>
</dbReference>
<sequence>VYEKLGKKPCYCQVKVAQALYMGRDVMACAPTGARKTLTFWIPVLMSLAEGKDKMMIVITPLNLLGRQNKEALDKAGLKGIAISCKNANPETFKEIEAGKYNVVIINPEILMGNESIEDLWKKAKVTK</sequence>
<dbReference type="EMBL" id="JADNYJ010000666">
    <property type="protein sequence ID" value="KAF8868390.1"/>
    <property type="molecule type" value="Genomic_DNA"/>
</dbReference>
<dbReference type="InterPro" id="IPR014001">
    <property type="entry name" value="Helicase_ATP-bd"/>
</dbReference>
<dbReference type="PROSITE" id="PS51192">
    <property type="entry name" value="HELICASE_ATP_BIND_1"/>
    <property type="match status" value="1"/>
</dbReference>
<dbReference type="Gene3D" id="3.40.50.300">
    <property type="entry name" value="P-loop containing nucleotide triphosphate hydrolases"/>
    <property type="match status" value="1"/>
</dbReference>
<feature type="non-terminal residue" evidence="2">
    <location>
        <position position="128"/>
    </location>
</feature>
<evidence type="ECO:0000313" key="3">
    <source>
        <dbReference type="Proteomes" id="UP000724874"/>
    </source>
</evidence>
<dbReference type="GO" id="GO:0003676">
    <property type="term" value="F:nucleic acid binding"/>
    <property type="evidence" value="ECO:0007669"/>
    <property type="project" value="InterPro"/>
</dbReference>
<dbReference type="SUPFAM" id="SSF52540">
    <property type="entry name" value="P-loop containing nucleoside triphosphate hydrolases"/>
    <property type="match status" value="1"/>
</dbReference>
<reference evidence="2" key="1">
    <citation type="submission" date="2020-11" db="EMBL/GenBank/DDBJ databases">
        <authorList>
            <consortium name="DOE Joint Genome Institute"/>
            <person name="Ahrendt S."/>
            <person name="Riley R."/>
            <person name="Andreopoulos W."/>
            <person name="LaButti K."/>
            <person name="Pangilinan J."/>
            <person name="Ruiz-duenas F.J."/>
            <person name="Barrasa J.M."/>
            <person name="Sanchez-Garcia M."/>
            <person name="Camarero S."/>
            <person name="Miyauchi S."/>
            <person name="Serrano A."/>
            <person name="Linde D."/>
            <person name="Babiker R."/>
            <person name="Drula E."/>
            <person name="Ayuso-Fernandez I."/>
            <person name="Pacheco R."/>
            <person name="Padilla G."/>
            <person name="Ferreira P."/>
            <person name="Barriuso J."/>
            <person name="Kellner H."/>
            <person name="Castanera R."/>
            <person name="Alfaro M."/>
            <person name="Ramirez L."/>
            <person name="Pisabarro A.G."/>
            <person name="Kuo A."/>
            <person name="Tritt A."/>
            <person name="Lipzen A."/>
            <person name="He G."/>
            <person name="Yan M."/>
            <person name="Ng V."/>
            <person name="Cullen D."/>
            <person name="Martin F."/>
            <person name="Rosso M.-N."/>
            <person name="Henrissat B."/>
            <person name="Hibbett D."/>
            <person name="Martinez A.T."/>
            <person name="Grigoriev I.V."/>
        </authorList>
    </citation>
    <scope>NUCLEOTIDE SEQUENCE</scope>
    <source>
        <strain evidence="2">AH 44721</strain>
    </source>
</reference>
<dbReference type="Pfam" id="PF00270">
    <property type="entry name" value="DEAD"/>
    <property type="match status" value="1"/>
</dbReference>
<dbReference type="GO" id="GO:0005524">
    <property type="term" value="F:ATP binding"/>
    <property type="evidence" value="ECO:0007669"/>
    <property type="project" value="InterPro"/>
</dbReference>
<organism evidence="2 3">
    <name type="scientific">Gymnopilus junonius</name>
    <name type="common">Spectacular rustgill mushroom</name>
    <name type="synonym">Gymnopilus spectabilis subsp. junonius</name>
    <dbReference type="NCBI Taxonomy" id="109634"/>
    <lineage>
        <taxon>Eukaryota</taxon>
        <taxon>Fungi</taxon>
        <taxon>Dikarya</taxon>
        <taxon>Basidiomycota</taxon>
        <taxon>Agaricomycotina</taxon>
        <taxon>Agaricomycetes</taxon>
        <taxon>Agaricomycetidae</taxon>
        <taxon>Agaricales</taxon>
        <taxon>Agaricineae</taxon>
        <taxon>Hymenogastraceae</taxon>
        <taxon>Gymnopilus</taxon>
    </lineage>
</organism>
<proteinExistence type="predicted"/>
<dbReference type="InterPro" id="IPR027417">
    <property type="entry name" value="P-loop_NTPase"/>
</dbReference>
<name>A0A9P5TEE6_GYMJU</name>
<dbReference type="AlphaFoldDB" id="A0A9P5TEE6"/>
<protein>
    <recommendedName>
        <fullName evidence="1">Helicase ATP-binding domain-containing protein</fullName>
    </recommendedName>
</protein>
<evidence type="ECO:0000259" key="1">
    <source>
        <dbReference type="PROSITE" id="PS51192"/>
    </source>
</evidence>
<feature type="domain" description="Helicase ATP-binding" evidence="1">
    <location>
        <begin position="17"/>
        <end position="128"/>
    </location>
</feature>
<accession>A0A9P5TEE6</accession>